<gene>
    <name evidence="1" type="ORF">QFC21_000030</name>
</gene>
<sequence>MSQLWLTMVPDIRILTARYGDIEARASPLNQSLSRMDETTNHLPSQHLAPHANTLSTPVRYQLRWLLRCHSRKEVMIVVPPDFYADPDEEVISERAIDAATLREFLLESLEEGRSEVGVYQDSNILPTPVPPVHPVFPFSFMSSATMANQNPPKLYEAFICGGLAGCAAVTVSNIPEVMKTRLQLQGELLKSSDSPKVYKNVFDVFRKTWANEGLRGLQRGLGPAVSSLCDIKGFYEPLRKQINKLAGYKPSDQLVWTSVTAGAGSGIIGATLGNPLFLIKARMQAYSPALPVGAQHNYRSSIHALTSVVQNEGKLGLIRGVGSAMLRTAMGSSVQLPSYNYAKRVLTTNGFTAENSYWTYLASSSFSGICVTRRYYGRTRGALYSNPFDCLWKTLRTEGFMGWYKGTTAHFLRIAPHTVITLVANELILEQYKKWKHQVVEE</sequence>
<evidence type="ECO:0000313" key="2">
    <source>
        <dbReference type="Proteomes" id="UP001227268"/>
    </source>
</evidence>
<protein>
    <submittedName>
        <fullName evidence="1">Uncharacterized protein</fullName>
    </submittedName>
</protein>
<dbReference type="EMBL" id="JASBWT010000001">
    <property type="protein sequence ID" value="KAJ9108710.1"/>
    <property type="molecule type" value="Genomic_DNA"/>
</dbReference>
<keyword evidence="2" id="KW-1185">Reference proteome</keyword>
<organism evidence="1 2">
    <name type="scientific">Naganishia friedmannii</name>
    <dbReference type="NCBI Taxonomy" id="89922"/>
    <lineage>
        <taxon>Eukaryota</taxon>
        <taxon>Fungi</taxon>
        <taxon>Dikarya</taxon>
        <taxon>Basidiomycota</taxon>
        <taxon>Agaricomycotina</taxon>
        <taxon>Tremellomycetes</taxon>
        <taxon>Filobasidiales</taxon>
        <taxon>Filobasidiaceae</taxon>
        <taxon>Naganishia</taxon>
    </lineage>
</organism>
<reference evidence="1" key="1">
    <citation type="submission" date="2023-04" db="EMBL/GenBank/DDBJ databases">
        <title>Draft Genome sequencing of Naganishia species isolated from polar environments using Oxford Nanopore Technology.</title>
        <authorList>
            <person name="Leo P."/>
            <person name="Venkateswaran K."/>
        </authorList>
    </citation>
    <scope>NUCLEOTIDE SEQUENCE</scope>
    <source>
        <strain evidence="1">MNA-CCFEE 5423</strain>
    </source>
</reference>
<evidence type="ECO:0000313" key="1">
    <source>
        <dbReference type="EMBL" id="KAJ9108710.1"/>
    </source>
</evidence>
<name>A0ACC2WBJ5_9TREE</name>
<dbReference type="Proteomes" id="UP001227268">
    <property type="component" value="Unassembled WGS sequence"/>
</dbReference>
<comment type="caution">
    <text evidence="1">The sequence shown here is derived from an EMBL/GenBank/DDBJ whole genome shotgun (WGS) entry which is preliminary data.</text>
</comment>
<proteinExistence type="predicted"/>
<accession>A0ACC2WBJ5</accession>